<name>A0A834I513_RHYFE</name>
<dbReference type="Proteomes" id="UP000625711">
    <property type="component" value="Unassembled WGS sequence"/>
</dbReference>
<keyword evidence="1" id="KW-0472">Membrane</keyword>
<feature type="transmembrane region" description="Helical" evidence="1">
    <location>
        <begin position="29"/>
        <end position="49"/>
    </location>
</feature>
<keyword evidence="1" id="KW-0812">Transmembrane</keyword>
<proteinExistence type="predicted"/>
<dbReference type="EMBL" id="JAACXV010014465">
    <property type="protein sequence ID" value="KAF7267132.1"/>
    <property type="molecule type" value="Genomic_DNA"/>
</dbReference>
<gene>
    <name evidence="2" type="ORF">GWI33_019625</name>
</gene>
<keyword evidence="1" id="KW-1133">Transmembrane helix</keyword>
<protein>
    <submittedName>
        <fullName evidence="2">Uncharacterized protein</fullName>
    </submittedName>
</protein>
<dbReference type="AlphaFoldDB" id="A0A834I513"/>
<evidence type="ECO:0000313" key="3">
    <source>
        <dbReference type="Proteomes" id="UP000625711"/>
    </source>
</evidence>
<comment type="caution">
    <text evidence="2">The sequence shown here is derived from an EMBL/GenBank/DDBJ whole genome shotgun (WGS) entry which is preliminary data.</text>
</comment>
<evidence type="ECO:0000313" key="2">
    <source>
        <dbReference type="EMBL" id="KAF7267132.1"/>
    </source>
</evidence>
<organism evidence="2 3">
    <name type="scientific">Rhynchophorus ferrugineus</name>
    <name type="common">Red palm weevil</name>
    <name type="synonym">Curculio ferrugineus</name>
    <dbReference type="NCBI Taxonomy" id="354439"/>
    <lineage>
        <taxon>Eukaryota</taxon>
        <taxon>Metazoa</taxon>
        <taxon>Ecdysozoa</taxon>
        <taxon>Arthropoda</taxon>
        <taxon>Hexapoda</taxon>
        <taxon>Insecta</taxon>
        <taxon>Pterygota</taxon>
        <taxon>Neoptera</taxon>
        <taxon>Endopterygota</taxon>
        <taxon>Coleoptera</taxon>
        <taxon>Polyphaga</taxon>
        <taxon>Cucujiformia</taxon>
        <taxon>Curculionidae</taxon>
        <taxon>Dryophthorinae</taxon>
        <taxon>Rhynchophorus</taxon>
    </lineage>
</organism>
<evidence type="ECO:0000256" key="1">
    <source>
        <dbReference type="SAM" id="Phobius"/>
    </source>
</evidence>
<accession>A0A834I513</accession>
<reference evidence="2" key="1">
    <citation type="submission" date="2020-08" db="EMBL/GenBank/DDBJ databases">
        <title>Genome sequencing and assembly of the red palm weevil Rhynchophorus ferrugineus.</title>
        <authorList>
            <person name="Dias G.B."/>
            <person name="Bergman C.M."/>
            <person name="Manee M."/>
        </authorList>
    </citation>
    <scope>NUCLEOTIDE SEQUENCE</scope>
    <source>
        <strain evidence="2">AA-2017</strain>
        <tissue evidence="2">Whole larva</tissue>
    </source>
</reference>
<sequence>MISKHLLKFCEPGKRIFCGNIRMSWDNVIFIAFLVIVLAQSIILSLLIFGQYKNLGSGLLVKQTKFPDDDLEWTEMTDTESPDLANITDFHFLELGDAHSYFLDKDNDLKENWLFLIFTESYSI</sequence>
<keyword evidence="3" id="KW-1185">Reference proteome</keyword>